<organism evidence="4 5">
    <name type="scientific">Candidula unifasciata</name>
    <dbReference type="NCBI Taxonomy" id="100452"/>
    <lineage>
        <taxon>Eukaryota</taxon>
        <taxon>Metazoa</taxon>
        <taxon>Spiralia</taxon>
        <taxon>Lophotrochozoa</taxon>
        <taxon>Mollusca</taxon>
        <taxon>Gastropoda</taxon>
        <taxon>Heterobranchia</taxon>
        <taxon>Euthyneura</taxon>
        <taxon>Panpulmonata</taxon>
        <taxon>Eupulmonata</taxon>
        <taxon>Stylommatophora</taxon>
        <taxon>Helicina</taxon>
        <taxon>Helicoidea</taxon>
        <taxon>Geomitridae</taxon>
        <taxon>Candidula</taxon>
    </lineage>
</organism>
<keyword evidence="2" id="KW-1133">Transmembrane helix</keyword>
<evidence type="ECO:0000313" key="5">
    <source>
        <dbReference type="Proteomes" id="UP000678393"/>
    </source>
</evidence>
<proteinExistence type="predicted"/>
<evidence type="ECO:0000313" key="4">
    <source>
        <dbReference type="EMBL" id="CAG5123191.1"/>
    </source>
</evidence>
<accession>A0A8S3Z7M5</accession>
<feature type="region of interest" description="Disordered" evidence="1">
    <location>
        <begin position="324"/>
        <end position="418"/>
    </location>
</feature>
<feature type="compositionally biased region" description="Polar residues" evidence="1">
    <location>
        <begin position="365"/>
        <end position="389"/>
    </location>
</feature>
<keyword evidence="5" id="KW-1185">Reference proteome</keyword>
<feature type="chain" id="PRO_5035768501" evidence="3">
    <location>
        <begin position="20"/>
        <end position="479"/>
    </location>
</feature>
<protein>
    <submittedName>
        <fullName evidence="4">Uncharacterized protein</fullName>
    </submittedName>
</protein>
<evidence type="ECO:0000256" key="3">
    <source>
        <dbReference type="SAM" id="SignalP"/>
    </source>
</evidence>
<dbReference type="Proteomes" id="UP000678393">
    <property type="component" value="Unassembled WGS sequence"/>
</dbReference>
<dbReference type="AlphaFoldDB" id="A0A8S3Z7M5"/>
<dbReference type="EMBL" id="CAJHNH020001463">
    <property type="protein sequence ID" value="CAG5123191.1"/>
    <property type="molecule type" value="Genomic_DNA"/>
</dbReference>
<feature type="signal peptide" evidence="3">
    <location>
        <begin position="1"/>
        <end position="19"/>
    </location>
</feature>
<comment type="caution">
    <text evidence="4">The sequence shown here is derived from an EMBL/GenBank/DDBJ whole genome shotgun (WGS) entry which is preliminary data.</text>
</comment>
<keyword evidence="2" id="KW-0812">Transmembrane</keyword>
<name>A0A8S3Z7M5_9EUPU</name>
<keyword evidence="3" id="KW-0732">Signal</keyword>
<evidence type="ECO:0000256" key="2">
    <source>
        <dbReference type="SAM" id="Phobius"/>
    </source>
</evidence>
<keyword evidence="2" id="KW-0472">Membrane</keyword>
<feature type="transmembrane region" description="Helical" evidence="2">
    <location>
        <begin position="427"/>
        <end position="450"/>
    </location>
</feature>
<sequence>MGFLFFCHLALLTIANCQAQNATNQTEVYSTNNSLASPNASITETVTNITETVINDPAGIDEGDSGKADDLADYIKQKFGEIIGLSQDEAEPIQESATTPNIEDLSNCSVPVVLDHFCEGVPDNVFAYFKYNMSLPGILASIFTPEIVGTLQLNCTTGSWCLPQIFHQDVISSKARFYVESPFCSDAMWSCLKNMQDKRVNCSDEWLDFLVSTVILLCDLEGSGDLSQECYARTVEGLYVTFADLTNPAGSQTSKLKQADCNDYKVQMTKTYLCADDVCNYDQNLLLEEFLPWVDLAREAADVAQNCNITRTCQSDYEAEDTEFPYNYYDNYPSYTEYNEDSDEYGSESYGDDQKQEENEVVQGDISQEGKQSTGNDIILENSNVPEQNYDSDEGQDIVSSSEGGQNEDDGLNAGANDGYDTDDRSMLLGLIVMTTALLFGFVGLAFIVYRRFKRGKNYKWGYSQLINQEQKLVQNDYK</sequence>
<gene>
    <name evidence="4" type="ORF">CUNI_LOCUS8749</name>
</gene>
<dbReference type="OrthoDB" id="6153085at2759"/>
<evidence type="ECO:0000256" key="1">
    <source>
        <dbReference type="SAM" id="MobiDB-lite"/>
    </source>
</evidence>
<reference evidence="4" key="1">
    <citation type="submission" date="2021-04" db="EMBL/GenBank/DDBJ databases">
        <authorList>
            <consortium name="Molecular Ecology Group"/>
        </authorList>
    </citation>
    <scope>NUCLEOTIDE SEQUENCE</scope>
</reference>